<accession>A0A9X3DXY5</accession>
<dbReference type="Proteomes" id="UP001146019">
    <property type="component" value="Unassembled WGS sequence"/>
</dbReference>
<comment type="caution">
    <text evidence="2">The sequence shown here is derived from an EMBL/GenBank/DDBJ whole genome shotgun (WGS) entry which is preliminary data.</text>
</comment>
<evidence type="ECO:0000313" key="2">
    <source>
        <dbReference type="EMBL" id="MCX5468917.1"/>
    </source>
</evidence>
<dbReference type="InterPro" id="IPR056091">
    <property type="entry name" value="DUF7674"/>
</dbReference>
<evidence type="ECO:0000259" key="1">
    <source>
        <dbReference type="Pfam" id="PF24722"/>
    </source>
</evidence>
<name>A0A9X3DXY5_9GAMM</name>
<protein>
    <recommendedName>
        <fullName evidence="1">DUF7674 domain-containing protein</fullName>
    </recommendedName>
</protein>
<feature type="domain" description="DUF7674" evidence="1">
    <location>
        <begin position="10"/>
        <end position="112"/>
    </location>
</feature>
<proteinExistence type="predicted"/>
<dbReference type="AlphaFoldDB" id="A0A9X3DXY5"/>
<evidence type="ECO:0000313" key="3">
    <source>
        <dbReference type="Proteomes" id="UP001146019"/>
    </source>
</evidence>
<dbReference type="RefSeq" id="WP_266130996.1">
    <property type="nucleotide sequence ID" value="NZ_JAPKMY010000008.1"/>
</dbReference>
<dbReference type="EMBL" id="JAPKMY010000008">
    <property type="protein sequence ID" value="MCX5468917.1"/>
    <property type="molecule type" value="Genomic_DNA"/>
</dbReference>
<sequence>MEIIDDFIVKLIDELPMLKETYEDELNYWYPKKPPLTLLMSDFGREIVNLELSDDVLKKLMVMIENGLNSKDDLLSNAIATGLLETLYFNFVGESKSKFLKFLEKNSKHHINILENFYKN</sequence>
<keyword evidence="3" id="KW-1185">Reference proteome</keyword>
<organism evidence="2 3">
    <name type="scientific">Acinetobacter nematophilus</name>
    <dbReference type="NCBI Taxonomy" id="2994642"/>
    <lineage>
        <taxon>Bacteria</taxon>
        <taxon>Pseudomonadati</taxon>
        <taxon>Pseudomonadota</taxon>
        <taxon>Gammaproteobacteria</taxon>
        <taxon>Moraxellales</taxon>
        <taxon>Moraxellaceae</taxon>
        <taxon>Acinetobacter</taxon>
    </lineage>
</organism>
<gene>
    <name evidence="2" type="ORF">OSH00_14400</name>
</gene>
<dbReference type="Pfam" id="PF24722">
    <property type="entry name" value="DUF7674"/>
    <property type="match status" value="1"/>
</dbReference>
<reference evidence="2" key="1">
    <citation type="submission" date="2022-11" db="EMBL/GenBank/DDBJ databases">
        <title>Biodiversity and phylogenetic relationships of bacteria.</title>
        <authorList>
            <person name="Machado R.A.R."/>
            <person name="Bhat A."/>
            <person name="Loulou A."/>
            <person name="Kallel S."/>
        </authorList>
    </citation>
    <scope>NUCLEOTIDE SEQUENCE</scope>
    <source>
        <strain evidence="2">A-IN1</strain>
    </source>
</reference>